<dbReference type="InterPro" id="IPR013830">
    <property type="entry name" value="SGNH_hydro"/>
</dbReference>
<dbReference type="EMBL" id="JAJTWU010000001">
    <property type="protein sequence ID" value="MCE4553262.1"/>
    <property type="molecule type" value="Genomic_DNA"/>
</dbReference>
<keyword evidence="1" id="KW-0732">Signal</keyword>
<gene>
    <name evidence="3" type="ORF">LXT13_02210</name>
</gene>
<dbReference type="InterPro" id="IPR036514">
    <property type="entry name" value="SGNH_hydro_sf"/>
</dbReference>
<reference evidence="3 4" key="1">
    <citation type="submission" date="2021-12" db="EMBL/GenBank/DDBJ databases">
        <title>Genome seq of P8.</title>
        <authorList>
            <person name="Seo T."/>
        </authorList>
    </citation>
    <scope>NUCLEOTIDE SEQUENCE [LARGE SCALE GENOMIC DNA]</scope>
    <source>
        <strain evidence="3 4">P8</strain>
    </source>
</reference>
<evidence type="ECO:0000313" key="3">
    <source>
        <dbReference type="EMBL" id="MCE4553262.1"/>
    </source>
</evidence>
<keyword evidence="4" id="KW-1185">Reference proteome</keyword>
<name>A0ABS8XK83_9BURK</name>
<dbReference type="PANTHER" id="PTHR30383:SF24">
    <property type="entry name" value="THIOESTERASE 1_PROTEASE 1_LYSOPHOSPHOLIPASE L1"/>
    <property type="match status" value="1"/>
</dbReference>
<feature type="domain" description="SGNH hydrolase-type esterase" evidence="2">
    <location>
        <begin position="36"/>
        <end position="199"/>
    </location>
</feature>
<evidence type="ECO:0000256" key="1">
    <source>
        <dbReference type="SAM" id="SignalP"/>
    </source>
</evidence>
<evidence type="ECO:0000259" key="2">
    <source>
        <dbReference type="Pfam" id="PF13472"/>
    </source>
</evidence>
<sequence>MSGLQRRKVLAHCSLGVLAGWSSGAFAAAGTPVILVVGDSLSAEYGLKAGDGWVALLQARLAAQKKPHRVVNASISGDTTAGGRSRLPAALRMHKPAIVILELGGNDALRGLPLASTRDNLMAMARAAQEAGAKIIVVGMQVPPNYGARYASDFEGVFSAVAQDARATLVPFLLKGVADRPDAMDWFQPDRIHPLAKAHPQMLDNVWPALKPLL</sequence>
<feature type="chain" id="PRO_5047253185" evidence="1">
    <location>
        <begin position="28"/>
        <end position="214"/>
    </location>
</feature>
<dbReference type="RefSeq" id="WP_233369970.1">
    <property type="nucleotide sequence ID" value="NZ_JAJTWU010000001.1"/>
</dbReference>
<proteinExistence type="predicted"/>
<dbReference type="Pfam" id="PF13472">
    <property type="entry name" value="Lipase_GDSL_2"/>
    <property type="match status" value="1"/>
</dbReference>
<comment type="caution">
    <text evidence="3">The sequence shown here is derived from an EMBL/GenBank/DDBJ whole genome shotgun (WGS) entry which is preliminary data.</text>
</comment>
<evidence type="ECO:0000313" key="4">
    <source>
        <dbReference type="Proteomes" id="UP001200741"/>
    </source>
</evidence>
<dbReference type="Gene3D" id="3.40.50.1110">
    <property type="entry name" value="SGNH hydrolase"/>
    <property type="match status" value="1"/>
</dbReference>
<organism evidence="3 4">
    <name type="scientific">Pelomonas cellulosilytica</name>
    <dbReference type="NCBI Taxonomy" id="2906762"/>
    <lineage>
        <taxon>Bacteria</taxon>
        <taxon>Pseudomonadati</taxon>
        <taxon>Pseudomonadota</taxon>
        <taxon>Betaproteobacteria</taxon>
        <taxon>Burkholderiales</taxon>
        <taxon>Sphaerotilaceae</taxon>
        <taxon>Roseateles</taxon>
    </lineage>
</organism>
<dbReference type="InterPro" id="IPR051532">
    <property type="entry name" value="Ester_Hydrolysis_Enzymes"/>
</dbReference>
<dbReference type="Proteomes" id="UP001200741">
    <property type="component" value="Unassembled WGS sequence"/>
</dbReference>
<dbReference type="SUPFAM" id="SSF52266">
    <property type="entry name" value="SGNH hydrolase"/>
    <property type="match status" value="1"/>
</dbReference>
<accession>A0ABS8XK83</accession>
<dbReference type="PANTHER" id="PTHR30383">
    <property type="entry name" value="THIOESTERASE 1/PROTEASE 1/LYSOPHOSPHOLIPASE L1"/>
    <property type="match status" value="1"/>
</dbReference>
<feature type="signal peptide" evidence="1">
    <location>
        <begin position="1"/>
        <end position="27"/>
    </location>
</feature>
<protein>
    <submittedName>
        <fullName evidence="3">Arylesterase</fullName>
    </submittedName>
</protein>
<dbReference type="CDD" id="cd01822">
    <property type="entry name" value="Lysophospholipase_L1_like"/>
    <property type="match status" value="1"/>
</dbReference>